<feature type="transmembrane region" description="Helical" evidence="1">
    <location>
        <begin position="91"/>
        <end position="114"/>
    </location>
</feature>
<keyword evidence="1" id="KW-0812">Transmembrane</keyword>
<reference evidence="2" key="1">
    <citation type="submission" date="2024-06" db="EMBL/GenBank/DDBJ databases">
        <authorList>
            <person name="Liu X."/>
            <person name="Lenzi L."/>
            <person name="Haldenby T S."/>
            <person name="Uol C."/>
        </authorList>
    </citation>
    <scope>NUCLEOTIDE SEQUENCE</scope>
</reference>
<proteinExistence type="predicted"/>
<dbReference type="AlphaFoldDB" id="A0AAV2T5G7"/>
<gene>
    <name evidence="2" type="ORF">CDAUBV1_LOCUS4167</name>
</gene>
<keyword evidence="1" id="KW-0472">Membrane</keyword>
<evidence type="ECO:0000313" key="3">
    <source>
        <dbReference type="Proteomes" id="UP001497525"/>
    </source>
</evidence>
<protein>
    <submittedName>
        <fullName evidence="2">Uncharacterized protein</fullName>
    </submittedName>
</protein>
<dbReference type="Proteomes" id="UP001497525">
    <property type="component" value="Unassembled WGS sequence"/>
</dbReference>
<keyword evidence="1" id="KW-1133">Transmembrane helix</keyword>
<evidence type="ECO:0000256" key="1">
    <source>
        <dbReference type="SAM" id="Phobius"/>
    </source>
</evidence>
<accession>A0AAV2T5G7</accession>
<feature type="transmembrane region" description="Helical" evidence="1">
    <location>
        <begin position="60"/>
        <end position="85"/>
    </location>
</feature>
<name>A0AAV2T5G7_CALDB</name>
<dbReference type="EMBL" id="CAXLJL010000101">
    <property type="protein sequence ID" value="CAL5131655.1"/>
    <property type="molecule type" value="Genomic_DNA"/>
</dbReference>
<comment type="caution">
    <text evidence="2">The sequence shown here is derived from an EMBL/GenBank/DDBJ whole genome shotgun (WGS) entry which is preliminary data.</text>
</comment>
<organism evidence="2 3">
    <name type="scientific">Calicophoron daubneyi</name>
    <name type="common">Rumen fluke</name>
    <name type="synonym">Paramphistomum daubneyi</name>
    <dbReference type="NCBI Taxonomy" id="300641"/>
    <lineage>
        <taxon>Eukaryota</taxon>
        <taxon>Metazoa</taxon>
        <taxon>Spiralia</taxon>
        <taxon>Lophotrochozoa</taxon>
        <taxon>Platyhelminthes</taxon>
        <taxon>Trematoda</taxon>
        <taxon>Digenea</taxon>
        <taxon>Plagiorchiida</taxon>
        <taxon>Pronocephalata</taxon>
        <taxon>Paramphistomoidea</taxon>
        <taxon>Paramphistomidae</taxon>
        <taxon>Calicophoron</taxon>
    </lineage>
</organism>
<evidence type="ECO:0000313" key="2">
    <source>
        <dbReference type="EMBL" id="CAL5131655.1"/>
    </source>
</evidence>
<sequence length="172" mass="18510">MFSDSLSSLNFQWLKIVCSSLEDGALNFNTGSVPAMDHNTKKGKKPVGFSLKERLAPADLLLSSSLAVGIPGLALVVVGIVLANIRDGNAAHYSLTFVGLGLLIAGTITGSIALRRITVTNRRLDQMGMTASEFMTQWNNCGVSLPRAGENGNLNSTNRWFDSNLHYTLPTR</sequence>